<dbReference type="Gene3D" id="2.80.10.50">
    <property type="match status" value="1"/>
</dbReference>
<dbReference type="Proteomes" id="UP000812440">
    <property type="component" value="Unassembled WGS sequence"/>
</dbReference>
<evidence type="ECO:0000256" key="2">
    <source>
        <dbReference type="SAM" id="Phobius"/>
    </source>
</evidence>
<keyword evidence="2" id="KW-1133">Transmembrane helix</keyword>
<keyword evidence="2" id="KW-0812">Transmembrane</keyword>
<dbReference type="PANTHER" id="PTHR36129:SF2">
    <property type="entry name" value="RICIN B LECTIN DOMAIN-CONTAINING PROTEIN"/>
    <property type="match status" value="1"/>
</dbReference>
<evidence type="ECO:0000313" key="3">
    <source>
        <dbReference type="EMBL" id="KAG8430192.1"/>
    </source>
</evidence>
<dbReference type="PANTHER" id="PTHR36129">
    <property type="entry name" value="ORGANIC SOLUTE TRANSPORTER SUBUNIT BETA-RELATED"/>
    <property type="match status" value="1"/>
</dbReference>
<gene>
    <name evidence="3" type="ORF">GDO86_018268</name>
</gene>
<dbReference type="InterPro" id="IPR052678">
    <property type="entry name" value="OST-beta_subunit"/>
</dbReference>
<keyword evidence="2" id="KW-0472">Membrane</keyword>
<dbReference type="EMBL" id="JAACNH010001341">
    <property type="protein sequence ID" value="KAG8430192.1"/>
    <property type="molecule type" value="Genomic_DNA"/>
</dbReference>
<dbReference type="AlphaFoldDB" id="A0A8T2IDV4"/>
<organism evidence="3 4">
    <name type="scientific">Hymenochirus boettgeri</name>
    <name type="common">Congo dwarf clawed frog</name>
    <dbReference type="NCBI Taxonomy" id="247094"/>
    <lineage>
        <taxon>Eukaryota</taxon>
        <taxon>Metazoa</taxon>
        <taxon>Chordata</taxon>
        <taxon>Craniata</taxon>
        <taxon>Vertebrata</taxon>
        <taxon>Euteleostomi</taxon>
        <taxon>Amphibia</taxon>
        <taxon>Batrachia</taxon>
        <taxon>Anura</taxon>
        <taxon>Pipoidea</taxon>
        <taxon>Pipidae</taxon>
        <taxon>Pipinae</taxon>
        <taxon>Hymenochirus</taxon>
    </lineage>
</organism>
<name>A0A8T2IDV4_9PIPI</name>
<keyword evidence="4" id="KW-1185">Reference proteome</keyword>
<reference evidence="3" key="1">
    <citation type="thesis" date="2020" institute="ProQuest LLC" country="789 East Eisenhower Parkway, Ann Arbor, MI, USA">
        <title>Comparative Genomics and Chromosome Evolution.</title>
        <authorList>
            <person name="Mudd A.B."/>
        </authorList>
    </citation>
    <scope>NUCLEOTIDE SEQUENCE</scope>
    <source>
        <strain evidence="3">Female2</strain>
        <tissue evidence="3">Blood</tissue>
    </source>
</reference>
<feature type="transmembrane region" description="Helical" evidence="2">
    <location>
        <begin position="157"/>
        <end position="178"/>
    </location>
</feature>
<evidence type="ECO:0000256" key="1">
    <source>
        <dbReference type="SAM" id="MobiDB-lite"/>
    </source>
</evidence>
<sequence>MAACDGDERQIWTCDKMGHLTLLGHRLYLSAKPESKKVFVSKGNDKFSKWKTTLNVPICKGRIPATEHGEPIRTQEMDVTQHVIEETKPGARTFTASPGKTNFSTWSPGTNLTFSSTESQRVYVTPNGRNNQLFFSKKENVFETQYQYQQGGSNWKMAMLVLSPFTFILGMVILVLNIRVNKRRKLESLSHRPKSVHDRFSTYEPCPGTEKGETAGQNPNSSTSRHGEILIEWKDGTIAPLYDQPMN</sequence>
<proteinExistence type="predicted"/>
<protein>
    <submittedName>
        <fullName evidence="3">Uncharacterized protein</fullName>
    </submittedName>
</protein>
<feature type="compositionally biased region" description="Polar residues" evidence="1">
    <location>
        <begin position="215"/>
        <end position="224"/>
    </location>
</feature>
<comment type="caution">
    <text evidence="3">The sequence shown here is derived from an EMBL/GenBank/DDBJ whole genome shotgun (WGS) entry which is preliminary data.</text>
</comment>
<dbReference type="OrthoDB" id="9899510at2759"/>
<accession>A0A8T2IDV4</accession>
<evidence type="ECO:0000313" key="4">
    <source>
        <dbReference type="Proteomes" id="UP000812440"/>
    </source>
</evidence>
<feature type="region of interest" description="Disordered" evidence="1">
    <location>
        <begin position="197"/>
        <end position="225"/>
    </location>
</feature>